<keyword evidence="5" id="KW-0732">Signal</keyword>
<keyword evidence="4 10" id="KW-0479">Metal-binding</keyword>
<dbReference type="Pfam" id="PF00544">
    <property type="entry name" value="Pectate_lyase_4"/>
    <property type="match status" value="1"/>
</dbReference>
<feature type="non-terminal residue" evidence="12">
    <location>
        <position position="1"/>
    </location>
</feature>
<comment type="pathway">
    <text evidence="2 10">Glycan metabolism; pectin degradation; 2-dehydro-3-deoxy-D-gluconate from pectin: step 2/5.</text>
</comment>
<sequence length="141" mass="15791">VMLLGHNDGFTADKIMRATITFNRFGPNLVERMPRGRFGYFHVANNHYHGWEQYAIGGSANPTFRSEGNRFVASDNPQTKQVTKRETSGGSGWNWRSINDMFVNGAYFVPSGEGTCAPYYSHTERFTVYEAALVPLITADA</sequence>
<keyword evidence="9 10" id="KW-0456">Lyase</keyword>
<dbReference type="InterPro" id="IPR045032">
    <property type="entry name" value="PEL"/>
</dbReference>
<evidence type="ECO:0000256" key="9">
    <source>
        <dbReference type="ARBA" id="ARBA00023239"/>
    </source>
</evidence>
<evidence type="ECO:0000256" key="10">
    <source>
        <dbReference type="RuleBase" id="RU361123"/>
    </source>
</evidence>
<evidence type="ECO:0000313" key="13">
    <source>
        <dbReference type="Proteomes" id="UP000824469"/>
    </source>
</evidence>
<dbReference type="EMBL" id="JAHRHJ020000002">
    <property type="protein sequence ID" value="KAH9327302.1"/>
    <property type="molecule type" value="Genomic_DNA"/>
</dbReference>
<comment type="caution">
    <text evidence="12">The sequence shown here is derived from an EMBL/GenBank/DDBJ whole genome shotgun (WGS) entry which is preliminary data.</text>
</comment>
<dbReference type="InterPro" id="IPR011050">
    <property type="entry name" value="Pectin_lyase_fold/virulence"/>
</dbReference>
<dbReference type="AlphaFoldDB" id="A0AA38GS52"/>
<evidence type="ECO:0000259" key="11">
    <source>
        <dbReference type="Pfam" id="PF00544"/>
    </source>
</evidence>
<accession>A0AA38GS52</accession>
<dbReference type="PANTHER" id="PTHR31683">
    <property type="entry name" value="PECTATE LYASE 18-RELATED"/>
    <property type="match status" value="1"/>
</dbReference>
<dbReference type="GO" id="GO:0046872">
    <property type="term" value="F:metal ion binding"/>
    <property type="evidence" value="ECO:0007669"/>
    <property type="project" value="UniProtKB-KW"/>
</dbReference>
<evidence type="ECO:0000256" key="1">
    <source>
        <dbReference type="ARBA" id="ARBA00000695"/>
    </source>
</evidence>
<dbReference type="PRINTS" id="PR00807">
    <property type="entry name" value="AMBALLERGEN"/>
</dbReference>
<dbReference type="OMA" id="YSHTERF"/>
<feature type="domain" description="Pectate lyase" evidence="11">
    <location>
        <begin position="1"/>
        <end position="86"/>
    </location>
</feature>
<feature type="non-terminal residue" evidence="12">
    <location>
        <position position="141"/>
    </location>
</feature>
<comment type="similarity">
    <text evidence="3">Belongs to the polysaccharide lyase 1 family. Amb a subfamily.</text>
</comment>
<evidence type="ECO:0000256" key="5">
    <source>
        <dbReference type="ARBA" id="ARBA00022729"/>
    </source>
</evidence>
<organism evidence="12 13">
    <name type="scientific">Taxus chinensis</name>
    <name type="common">Chinese yew</name>
    <name type="synonym">Taxus wallichiana var. chinensis</name>
    <dbReference type="NCBI Taxonomy" id="29808"/>
    <lineage>
        <taxon>Eukaryota</taxon>
        <taxon>Viridiplantae</taxon>
        <taxon>Streptophyta</taxon>
        <taxon>Embryophyta</taxon>
        <taxon>Tracheophyta</taxon>
        <taxon>Spermatophyta</taxon>
        <taxon>Pinopsida</taxon>
        <taxon>Pinidae</taxon>
        <taxon>Conifers II</taxon>
        <taxon>Cupressales</taxon>
        <taxon>Taxaceae</taxon>
        <taxon>Taxus</taxon>
    </lineage>
</organism>
<comment type="catalytic activity">
    <reaction evidence="1 10">
        <text>Eliminative cleavage of (1-&gt;4)-alpha-D-galacturonan to give oligosaccharides with 4-deoxy-alpha-D-galact-4-enuronosyl groups at their non-reducing ends.</text>
        <dbReference type="EC" id="4.2.2.2"/>
    </reaction>
</comment>
<dbReference type="PANTHER" id="PTHR31683:SF80">
    <property type="entry name" value="PECTATE LYASE 16-RELATED"/>
    <property type="match status" value="1"/>
</dbReference>
<keyword evidence="8" id="KW-0325">Glycoprotein</keyword>
<dbReference type="Proteomes" id="UP000824469">
    <property type="component" value="Unassembled WGS sequence"/>
</dbReference>
<protein>
    <recommendedName>
        <fullName evidence="10">Pectate lyase</fullName>
        <ecNumber evidence="10">4.2.2.2</ecNumber>
    </recommendedName>
</protein>
<dbReference type="GO" id="GO:0030570">
    <property type="term" value="F:pectate lyase activity"/>
    <property type="evidence" value="ECO:0007669"/>
    <property type="project" value="UniProtKB-EC"/>
</dbReference>
<evidence type="ECO:0000313" key="12">
    <source>
        <dbReference type="EMBL" id="KAH9327302.1"/>
    </source>
</evidence>
<keyword evidence="7" id="KW-1015">Disulfide bond</keyword>
<evidence type="ECO:0000256" key="4">
    <source>
        <dbReference type="ARBA" id="ARBA00022723"/>
    </source>
</evidence>
<evidence type="ECO:0000256" key="3">
    <source>
        <dbReference type="ARBA" id="ARBA00008800"/>
    </source>
</evidence>
<reference evidence="12 13" key="1">
    <citation type="journal article" date="2021" name="Nat. Plants">
        <title>The Taxus genome provides insights into paclitaxel biosynthesis.</title>
        <authorList>
            <person name="Xiong X."/>
            <person name="Gou J."/>
            <person name="Liao Q."/>
            <person name="Li Y."/>
            <person name="Zhou Q."/>
            <person name="Bi G."/>
            <person name="Li C."/>
            <person name="Du R."/>
            <person name="Wang X."/>
            <person name="Sun T."/>
            <person name="Guo L."/>
            <person name="Liang H."/>
            <person name="Lu P."/>
            <person name="Wu Y."/>
            <person name="Zhang Z."/>
            <person name="Ro D.K."/>
            <person name="Shang Y."/>
            <person name="Huang S."/>
            <person name="Yan J."/>
        </authorList>
    </citation>
    <scope>NUCLEOTIDE SEQUENCE [LARGE SCALE GENOMIC DNA]</scope>
    <source>
        <strain evidence="12">Ta-2019</strain>
    </source>
</reference>
<evidence type="ECO:0000256" key="2">
    <source>
        <dbReference type="ARBA" id="ARBA00005220"/>
    </source>
</evidence>
<evidence type="ECO:0000256" key="6">
    <source>
        <dbReference type="ARBA" id="ARBA00022837"/>
    </source>
</evidence>
<gene>
    <name evidence="12" type="ORF">KI387_007480</name>
</gene>
<evidence type="ECO:0000256" key="7">
    <source>
        <dbReference type="ARBA" id="ARBA00023157"/>
    </source>
</evidence>
<dbReference type="SUPFAM" id="SSF51126">
    <property type="entry name" value="Pectin lyase-like"/>
    <property type="match status" value="1"/>
</dbReference>
<keyword evidence="6 10" id="KW-0106">Calcium</keyword>
<name>A0AA38GS52_TAXCH</name>
<dbReference type="EC" id="4.2.2.2" evidence="10"/>
<dbReference type="Gene3D" id="2.160.20.10">
    <property type="entry name" value="Single-stranded right-handed beta-helix, Pectin lyase-like"/>
    <property type="match status" value="1"/>
</dbReference>
<keyword evidence="13" id="KW-1185">Reference proteome</keyword>
<evidence type="ECO:0000256" key="8">
    <source>
        <dbReference type="ARBA" id="ARBA00023180"/>
    </source>
</evidence>
<dbReference type="InterPro" id="IPR012334">
    <property type="entry name" value="Pectin_lyas_fold"/>
</dbReference>
<comment type="cofactor">
    <cofactor evidence="10">
        <name>Ca(2+)</name>
        <dbReference type="ChEBI" id="CHEBI:29108"/>
    </cofactor>
    <text evidence="10">Binds 1 Ca(2+) ion. Required for its activity.</text>
</comment>
<proteinExistence type="inferred from homology"/>
<dbReference type="InterPro" id="IPR018082">
    <property type="entry name" value="AmbAllergen"/>
</dbReference>
<dbReference type="InterPro" id="IPR002022">
    <property type="entry name" value="Pec_lyase"/>
</dbReference>